<reference evidence="10 11" key="1">
    <citation type="journal article" date="2018" name="PLoS Genet.">
        <title>Repeat elements organise 3D genome structure and mediate transcription in the filamentous fungus Epichloe festucae.</title>
        <authorList>
            <person name="Winter D.J."/>
            <person name="Ganley A.R.D."/>
            <person name="Young C.A."/>
            <person name="Liachko I."/>
            <person name="Schardl C.L."/>
            <person name="Dupont P.Y."/>
            <person name="Berry D."/>
            <person name="Ram A."/>
            <person name="Scott B."/>
            <person name="Cox M.P."/>
        </authorList>
    </citation>
    <scope>NUCLEOTIDE SEQUENCE [LARGE SCALE GENOMIC DNA]</scope>
    <source>
        <strain evidence="10 11">Fl1</strain>
    </source>
</reference>
<sequence>MPLINGQKMACEPCIRGHRSTKCTHANERLMVPVRKPGRPLSSCPHPSSRPCACAAVTAAIPRRQKCHCGPPDTAAVEDQPAKDLSSTTAATPPSPPKPATAGFRVQKQGAKVGPSRKQSVDIAGLQRMDSSQINVVPLYNDNGMSPQLSSTNGSPTPMPEASLYAPIAMTPRDSSFSSAESGMYPIFPYAPAPIMVPTGQAKPTVNGQNGVSTNGAADSGPETLRSCCGGGANGTKSRAVTPPPPPPVSVNTSDVSSDDIDIGPAAKSCCSSKTTSSTQREKKHVPGHAPGVMPPPGVSFAPPNGIMMAPPFQHPMVMASGMYPFYAQPNIFNFPPQYGSYMQPLQPEQWRQVMAAMAFGQNVGGQPFGMAGPLPMQQQQQQQHHHHHHHHHQQQQQTPTTPNESSWTSHQCSCGDSCQCVGCAAHPYNEATQDYVRSAWNMMKEDPETGNAHADGGVTHLNGATDGSANASSGEQEETANASSNGTTTPIKPHHDGTRSPAAAQSPSDAASGASEEQALCASDFFFVSYPFGDSCAGETMSCPCGDDCQCIGCAIHNNPGPVTGAKHETI</sequence>
<keyword evidence="5" id="KW-0805">Transcription regulation</keyword>
<dbReference type="InterPro" id="IPR036395">
    <property type="entry name" value="Cu_fist_DNA-bd_dom_sf"/>
</dbReference>
<feature type="compositionally biased region" description="Basic residues" evidence="8">
    <location>
        <begin position="384"/>
        <end position="394"/>
    </location>
</feature>
<feature type="region of interest" description="Disordered" evidence="8">
    <location>
        <begin position="71"/>
        <end position="119"/>
    </location>
</feature>
<evidence type="ECO:0000256" key="3">
    <source>
        <dbReference type="ARBA" id="ARBA00022833"/>
    </source>
</evidence>
<dbReference type="SMART" id="SM00412">
    <property type="entry name" value="Cu_FIST"/>
    <property type="match status" value="1"/>
</dbReference>
<keyword evidence="6" id="KW-0804">Transcription</keyword>
<evidence type="ECO:0000256" key="5">
    <source>
        <dbReference type="ARBA" id="ARBA00023015"/>
    </source>
</evidence>
<dbReference type="GO" id="GO:0006879">
    <property type="term" value="P:intracellular iron ion homeostasis"/>
    <property type="evidence" value="ECO:0007669"/>
    <property type="project" value="TreeGrafter"/>
</dbReference>
<name>A0A7S9KLI9_EPIFF</name>
<feature type="compositionally biased region" description="Low complexity" evidence="8">
    <location>
        <begin position="501"/>
        <end position="512"/>
    </location>
</feature>
<feature type="compositionally biased region" description="Polar residues" evidence="8">
    <location>
        <begin position="466"/>
        <end position="491"/>
    </location>
</feature>
<keyword evidence="11" id="KW-1185">Reference proteome</keyword>
<dbReference type="OrthoDB" id="5600085at2759"/>
<keyword evidence="2" id="KW-0479">Metal-binding</keyword>
<dbReference type="GO" id="GO:0005507">
    <property type="term" value="F:copper ion binding"/>
    <property type="evidence" value="ECO:0007669"/>
    <property type="project" value="InterPro"/>
</dbReference>
<dbReference type="SUPFAM" id="SSF57879">
    <property type="entry name" value="Zinc domain conserved in yeast copper-regulated transcription factors"/>
    <property type="match status" value="1"/>
</dbReference>
<feature type="compositionally biased region" description="Polar residues" evidence="8">
    <location>
        <begin position="399"/>
        <end position="409"/>
    </location>
</feature>
<dbReference type="AlphaFoldDB" id="A0A7S9KLI9"/>
<feature type="domain" description="Copper-fist" evidence="9">
    <location>
        <begin position="1"/>
        <end position="41"/>
    </location>
</feature>
<dbReference type="EMBL" id="CP031385">
    <property type="protein sequence ID" value="QPG94463.1"/>
    <property type="molecule type" value="Genomic_DNA"/>
</dbReference>
<evidence type="ECO:0000313" key="11">
    <source>
        <dbReference type="Proteomes" id="UP000594364"/>
    </source>
</evidence>
<feature type="region of interest" description="Disordered" evidence="8">
    <location>
        <begin position="367"/>
        <end position="409"/>
    </location>
</feature>
<dbReference type="FunFam" id="3.90.430.10:FF:000001">
    <property type="entry name" value="Copper fist DNA-binding protein"/>
    <property type="match status" value="1"/>
</dbReference>
<dbReference type="Gene3D" id="3.90.430.10">
    <property type="entry name" value="Copper fist DNA-binding domain"/>
    <property type="match status" value="1"/>
</dbReference>
<accession>A0A7S9KLI9</accession>
<evidence type="ECO:0000256" key="2">
    <source>
        <dbReference type="ARBA" id="ARBA00022723"/>
    </source>
</evidence>
<dbReference type="Proteomes" id="UP000594364">
    <property type="component" value="Chromosome 1"/>
</dbReference>
<dbReference type="InterPro" id="IPR001083">
    <property type="entry name" value="Cu_fist_DNA-bd_dom"/>
</dbReference>
<feature type="region of interest" description="Disordered" evidence="8">
    <location>
        <begin position="206"/>
        <end position="297"/>
    </location>
</feature>
<evidence type="ECO:0000256" key="8">
    <source>
        <dbReference type="SAM" id="MobiDB-lite"/>
    </source>
</evidence>
<evidence type="ECO:0000256" key="4">
    <source>
        <dbReference type="ARBA" id="ARBA00023008"/>
    </source>
</evidence>
<dbReference type="GO" id="GO:0000981">
    <property type="term" value="F:DNA-binding transcription factor activity, RNA polymerase II-specific"/>
    <property type="evidence" value="ECO:0007669"/>
    <property type="project" value="TreeGrafter"/>
</dbReference>
<dbReference type="GO" id="GO:0045944">
    <property type="term" value="P:positive regulation of transcription by RNA polymerase II"/>
    <property type="evidence" value="ECO:0007669"/>
    <property type="project" value="TreeGrafter"/>
</dbReference>
<comment type="subcellular location">
    <subcellularLocation>
        <location evidence="1">Nucleus</location>
    </subcellularLocation>
</comment>
<dbReference type="SMART" id="SM01090">
    <property type="entry name" value="Copper-fist"/>
    <property type="match status" value="1"/>
</dbReference>
<dbReference type="GO" id="GO:0005634">
    <property type="term" value="C:nucleus"/>
    <property type="evidence" value="ECO:0007669"/>
    <property type="project" value="UniProtKB-SubCell"/>
</dbReference>
<organism evidence="10 11">
    <name type="scientific">Epichloe festucae (strain Fl1)</name>
    <dbReference type="NCBI Taxonomy" id="877507"/>
    <lineage>
        <taxon>Eukaryota</taxon>
        <taxon>Fungi</taxon>
        <taxon>Dikarya</taxon>
        <taxon>Ascomycota</taxon>
        <taxon>Pezizomycotina</taxon>
        <taxon>Sordariomycetes</taxon>
        <taxon>Hypocreomycetidae</taxon>
        <taxon>Hypocreales</taxon>
        <taxon>Clavicipitaceae</taxon>
        <taxon>Epichloe</taxon>
    </lineage>
</organism>
<protein>
    <recommendedName>
        <fullName evidence="9">Copper-fist domain-containing protein</fullName>
    </recommendedName>
</protein>
<keyword evidence="7" id="KW-0539">Nucleus</keyword>
<dbReference type="PANTHER" id="PTHR28088:SF9">
    <property type="entry name" value="TRANSCRIPTION FACTOR GRISEA, PUTATIVE (AFU_ORTHOLOGUE AFUA_1G13190)-RELATED"/>
    <property type="match status" value="1"/>
</dbReference>
<evidence type="ECO:0000256" key="6">
    <source>
        <dbReference type="ARBA" id="ARBA00023163"/>
    </source>
</evidence>
<evidence type="ECO:0000256" key="7">
    <source>
        <dbReference type="ARBA" id="ARBA00023242"/>
    </source>
</evidence>
<dbReference type="PRINTS" id="PR00617">
    <property type="entry name" value="COPPERFIST"/>
</dbReference>
<dbReference type="PROSITE" id="PS50073">
    <property type="entry name" value="COPPER_FIST_2"/>
    <property type="match status" value="1"/>
</dbReference>
<evidence type="ECO:0000259" key="9">
    <source>
        <dbReference type="PROSITE" id="PS50073"/>
    </source>
</evidence>
<dbReference type="PROSITE" id="PS01119">
    <property type="entry name" value="COPPER_FIST_1"/>
    <property type="match status" value="1"/>
</dbReference>
<dbReference type="GO" id="GO:0006878">
    <property type="term" value="P:intracellular copper ion homeostasis"/>
    <property type="evidence" value="ECO:0007669"/>
    <property type="project" value="TreeGrafter"/>
</dbReference>
<feature type="compositionally biased region" description="Low complexity" evidence="8">
    <location>
        <begin position="268"/>
        <end position="279"/>
    </location>
</feature>
<dbReference type="Pfam" id="PF00649">
    <property type="entry name" value="Copper-fist"/>
    <property type="match status" value="1"/>
</dbReference>
<dbReference type="InterPro" id="IPR051763">
    <property type="entry name" value="Copper_Homeo_Regul"/>
</dbReference>
<dbReference type="PANTHER" id="PTHR28088">
    <property type="entry name" value="TRANSCRIPTIONAL ACTIVATOR HAA1-RELATED"/>
    <property type="match status" value="1"/>
</dbReference>
<keyword evidence="3" id="KW-0862">Zinc</keyword>
<dbReference type="GO" id="GO:0000978">
    <property type="term" value="F:RNA polymerase II cis-regulatory region sequence-specific DNA binding"/>
    <property type="evidence" value="ECO:0007669"/>
    <property type="project" value="TreeGrafter"/>
</dbReference>
<evidence type="ECO:0000256" key="1">
    <source>
        <dbReference type="ARBA" id="ARBA00004123"/>
    </source>
</evidence>
<proteinExistence type="predicted"/>
<gene>
    <name evidence="10" type="ORF">C2857_006121</name>
</gene>
<feature type="region of interest" description="Disordered" evidence="8">
    <location>
        <begin position="447"/>
        <end position="512"/>
    </location>
</feature>
<evidence type="ECO:0000313" key="10">
    <source>
        <dbReference type="EMBL" id="QPG94463.1"/>
    </source>
</evidence>
<keyword evidence="4" id="KW-0186">Copper</keyword>
<feature type="compositionally biased region" description="Polar residues" evidence="8">
    <location>
        <begin position="206"/>
        <end position="217"/>
    </location>
</feature>